<dbReference type="OrthoDB" id="2382073at2759"/>
<dbReference type="STRING" id="27349.A0A0L6VKG8"/>
<evidence type="ECO:0000256" key="2">
    <source>
        <dbReference type="ARBA" id="ARBA00010008"/>
    </source>
</evidence>
<dbReference type="InterPro" id="IPR015422">
    <property type="entry name" value="PyrdxlP-dep_Trfase_small"/>
</dbReference>
<evidence type="ECO:0000256" key="4">
    <source>
        <dbReference type="ARBA" id="ARBA00022898"/>
    </source>
</evidence>
<dbReference type="Gene3D" id="3.90.1150.10">
    <property type="entry name" value="Aspartate Aminotransferase, domain 1"/>
    <property type="match status" value="1"/>
</dbReference>
<dbReference type="InterPro" id="IPR015421">
    <property type="entry name" value="PyrdxlP-dep_Trfase_major"/>
</dbReference>
<evidence type="ECO:0000313" key="6">
    <source>
        <dbReference type="EMBL" id="KNZ61199.1"/>
    </source>
</evidence>
<sequence length="448" mass="49806">MASSLEKRLQDALESRKARSNLRSLAPIPIWAPATLSKGPPTQPNLIDFSSNDYLSYASSPRLHQLFQQNILNTKEGLFGPSSSRLLDGNTPLHQRLEKDLTEFFKGKSGLLYNSGFDANVSIWSTLPGPNDWVVYDSLIHASIHDGLRLSRTPPAQKVSFVHNSLPSLENILKSILLDDLDIRTGRTNLFISVEALYSMDGDLCPLEEIVKLVDHLFSEHNNAYIAVDEAHSTGLFESSGRGLVCAHSLEDKILIRLHTFGKAAACSGAIALLPPLLREFLINYSRPLIFSTALPCFNMIGLSTSIGEFQTEHRRVVSIAAHQLKSLFQQCATELSDLIRKHNIQALEANTSRPPHVLLTIRKTTIELINHELFSPIIPILTSHPRDLARFLYSKGLLVRPIGTPTVPPGSEQIRLCLHACNTSSQIDCLVKQIDLWMSSQINRPHL</sequence>
<comment type="cofactor">
    <cofactor evidence="1">
        <name>pyridoxal 5'-phosphate</name>
        <dbReference type="ChEBI" id="CHEBI:597326"/>
    </cofactor>
</comment>
<evidence type="ECO:0000256" key="1">
    <source>
        <dbReference type="ARBA" id="ARBA00001933"/>
    </source>
</evidence>
<dbReference type="GO" id="GO:0009102">
    <property type="term" value="P:biotin biosynthetic process"/>
    <property type="evidence" value="ECO:0007669"/>
    <property type="project" value="TreeGrafter"/>
</dbReference>
<evidence type="ECO:0000313" key="7">
    <source>
        <dbReference type="Proteomes" id="UP000037035"/>
    </source>
</evidence>
<keyword evidence="3" id="KW-0808">Transferase</keyword>
<keyword evidence="4" id="KW-0663">Pyridoxal phosphate</keyword>
<dbReference type="Gene3D" id="3.40.640.10">
    <property type="entry name" value="Type I PLP-dependent aspartate aminotransferase-like (Major domain)"/>
    <property type="match status" value="1"/>
</dbReference>
<comment type="caution">
    <text evidence="6">The sequence shown here is derived from an EMBL/GenBank/DDBJ whole genome shotgun (WGS) entry which is preliminary data.</text>
</comment>
<dbReference type="PANTHER" id="PTHR13693:SF77">
    <property type="entry name" value="8-AMINO-7-OXONONANOATE SYNTHASE"/>
    <property type="match status" value="1"/>
</dbReference>
<dbReference type="GO" id="GO:0016740">
    <property type="term" value="F:transferase activity"/>
    <property type="evidence" value="ECO:0007669"/>
    <property type="project" value="UniProtKB-KW"/>
</dbReference>
<dbReference type="AlphaFoldDB" id="A0A0L6VKG8"/>
<dbReference type="EMBL" id="LAVV01004865">
    <property type="protein sequence ID" value="KNZ61199.1"/>
    <property type="molecule type" value="Genomic_DNA"/>
</dbReference>
<dbReference type="SUPFAM" id="SSF53383">
    <property type="entry name" value="PLP-dependent transferases"/>
    <property type="match status" value="1"/>
</dbReference>
<reference evidence="6 7" key="1">
    <citation type="submission" date="2015-08" db="EMBL/GenBank/DDBJ databases">
        <title>Next Generation Sequencing and Analysis of the Genome of Puccinia sorghi L Schw, the Causal Agent of Maize Common Rust.</title>
        <authorList>
            <person name="Rochi L."/>
            <person name="Burguener G."/>
            <person name="Darino M."/>
            <person name="Turjanski A."/>
            <person name="Kreff E."/>
            <person name="Dieguez M.J."/>
            <person name="Sacco F."/>
        </authorList>
    </citation>
    <scope>NUCLEOTIDE SEQUENCE [LARGE SCALE GENOMIC DNA]</scope>
    <source>
        <strain evidence="6 7">RO10H11247</strain>
    </source>
</reference>
<dbReference type="Proteomes" id="UP000037035">
    <property type="component" value="Unassembled WGS sequence"/>
</dbReference>
<dbReference type="InterPro" id="IPR004839">
    <property type="entry name" value="Aminotransferase_I/II_large"/>
</dbReference>
<evidence type="ECO:0000259" key="5">
    <source>
        <dbReference type="Pfam" id="PF00155"/>
    </source>
</evidence>
<protein>
    <recommendedName>
        <fullName evidence="5">Aminotransferase class I/classII large domain-containing protein</fullName>
    </recommendedName>
</protein>
<gene>
    <name evidence="6" type="ORF">VP01_1437g3</name>
</gene>
<dbReference type="GO" id="GO:0030170">
    <property type="term" value="F:pyridoxal phosphate binding"/>
    <property type="evidence" value="ECO:0007669"/>
    <property type="project" value="InterPro"/>
</dbReference>
<name>A0A0L6VKG8_9BASI</name>
<dbReference type="InterPro" id="IPR015424">
    <property type="entry name" value="PyrdxlP-dep_Trfase"/>
</dbReference>
<dbReference type="Pfam" id="PF00155">
    <property type="entry name" value="Aminotran_1_2"/>
    <property type="match status" value="1"/>
</dbReference>
<comment type="similarity">
    <text evidence="2">Belongs to the class-II pyridoxal-phosphate-dependent aminotransferase family. BioF subfamily.</text>
</comment>
<accession>A0A0L6VKG8</accession>
<evidence type="ECO:0000256" key="3">
    <source>
        <dbReference type="ARBA" id="ARBA00022679"/>
    </source>
</evidence>
<dbReference type="PANTHER" id="PTHR13693">
    <property type="entry name" value="CLASS II AMINOTRANSFERASE/8-AMINO-7-OXONONANOATE SYNTHASE"/>
    <property type="match status" value="1"/>
</dbReference>
<dbReference type="InterPro" id="IPR050087">
    <property type="entry name" value="AON_synthase_class-II"/>
</dbReference>
<dbReference type="VEuPathDB" id="FungiDB:VP01_1437g3"/>
<organism evidence="6 7">
    <name type="scientific">Puccinia sorghi</name>
    <dbReference type="NCBI Taxonomy" id="27349"/>
    <lineage>
        <taxon>Eukaryota</taxon>
        <taxon>Fungi</taxon>
        <taxon>Dikarya</taxon>
        <taxon>Basidiomycota</taxon>
        <taxon>Pucciniomycotina</taxon>
        <taxon>Pucciniomycetes</taxon>
        <taxon>Pucciniales</taxon>
        <taxon>Pucciniaceae</taxon>
        <taxon>Puccinia</taxon>
    </lineage>
</organism>
<proteinExistence type="inferred from homology"/>
<keyword evidence="7" id="KW-1185">Reference proteome</keyword>
<feature type="domain" description="Aminotransferase class I/classII large" evidence="5">
    <location>
        <begin position="45"/>
        <end position="435"/>
    </location>
</feature>